<keyword evidence="2" id="KW-0929">Antimicrobial</keyword>
<keyword evidence="3" id="KW-0295">Fungicide</keyword>
<dbReference type="GO" id="GO:0050832">
    <property type="term" value="P:defense response to fungus"/>
    <property type="evidence" value="ECO:0007669"/>
    <property type="project" value="UniProtKB-KW"/>
</dbReference>
<evidence type="ECO:0000256" key="2">
    <source>
        <dbReference type="ARBA" id="ARBA00022529"/>
    </source>
</evidence>
<reference evidence="7" key="1">
    <citation type="submission" date="2023-10" db="EMBL/GenBank/DDBJ databases">
        <title>Chromosome-level genome of the transformable northern wattle, Acacia crassicarpa.</title>
        <authorList>
            <person name="Massaro I."/>
            <person name="Sinha N.R."/>
            <person name="Poethig S."/>
            <person name="Leichty A.R."/>
        </authorList>
    </citation>
    <scope>NUCLEOTIDE SEQUENCE</scope>
    <source>
        <strain evidence="7">Acra3RX</strain>
        <tissue evidence="7">Leaf</tissue>
    </source>
</reference>
<name>A0AAE1MST2_9FABA</name>
<evidence type="ECO:0000256" key="5">
    <source>
        <dbReference type="ARBA" id="ARBA00023157"/>
    </source>
</evidence>
<dbReference type="Pfam" id="PF07333">
    <property type="entry name" value="SLR1-BP"/>
    <property type="match status" value="1"/>
</dbReference>
<accession>A0AAE1MST2</accession>
<comment type="caution">
    <text evidence="7">The sequence shown here is derived from an EMBL/GenBank/DDBJ whole genome shotgun (WGS) entry which is preliminary data.</text>
</comment>
<organism evidence="7 8">
    <name type="scientific">Acacia crassicarpa</name>
    <name type="common">northern wattle</name>
    <dbReference type="NCBI Taxonomy" id="499986"/>
    <lineage>
        <taxon>Eukaryota</taxon>
        <taxon>Viridiplantae</taxon>
        <taxon>Streptophyta</taxon>
        <taxon>Embryophyta</taxon>
        <taxon>Tracheophyta</taxon>
        <taxon>Spermatophyta</taxon>
        <taxon>Magnoliopsida</taxon>
        <taxon>eudicotyledons</taxon>
        <taxon>Gunneridae</taxon>
        <taxon>Pentapetalae</taxon>
        <taxon>rosids</taxon>
        <taxon>fabids</taxon>
        <taxon>Fabales</taxon>
        <taxon>Fabaceae</taxon>
        <taxon>Caesalpinioideae</taxon>
        <taxon>mimosoid clade</taxon>
        <taxon>Acacieae</taxon>
        <taxon>Acacia</taxon>
    </lineage>
</organism>
<dbReference type="AlphaFoldDB" id="A0AAE1MST2"/>
<protein>
    <recommendedName>
        <fullName evidence="9">Defensin-like protein</fullName>
    </recommendedName>
</protein>
<evidence type="ECO:0000256" key="1">
    <source>
        <dbReference type="ARBA" id="ARBA00006722"/>
    </source>
</evidence>
<evidence type="ECO:0000256" key="3">
    <source>
        <dbReference type="ARBA" id="ARBA00022577"/>
    </source>
</evidence>
<sequence length="78" mass="8494">MAKLFFLCSFLLFLSVSVSAVLMEGVANARNLCSVELDPNKCDVVACQEQCLSSYGGWGGCAHFGLQIFHCVCTYFCP</sequence>
<keyword evidence="4" id="KW-0611">Plant defense</keyword>
<evidence type="ECO:0000313" key="8">
    <source>
        <dbReference type="Proteomes" id="UP001293593"/>
    </source>
</evidence>
<keyword evidence="8" id="KW-1185">Reference proteome</keyword>
<proteinExistence type="inferred from homology"/>
<feature type="signal peptide" evidence="6">
    <location>
        <begin position="1"/>
        <end position="20"/>
    </location>
</feature>
<gene>
    <name evidence="7" type="ORF">QN277_021147</name>
</gene>
<evidence type="ECO:0008006" key="9">
    <source>
        <dbReference type="Google" id="ProtNLM"/>
    </source>
</evidence>
<comment type="similarity">
    <text evidence="1">Belongs to the DEFL family.</text>
</comment>
<evidence type="ECO:0000313" key="7">
    <source>
        <dbReference type="EMBL" id="KAK4272618.1"/>
    </source>
</evidence>
<dbReference type="PANTHER" id="PTHR33830">
    <property type="entry name" value="DEFENSIN-LIKE PROTEIN 184-RELATED"/>
    <property type="match status" value="1"/>
</dbReference>
<dbReference type="GO" id="GO:0031640">
    <property type="term" value="P:killing of cells of another organism"/>
    <property type="evidence" value="ECO:0007669"/>
    <property type="project" value="UniProtKB-KW"/>
</dbReference>
<feature type="chain" id="PRO_5041932396" description="Defensin-like protein" evidence="6">
    <location>
        <begin position="21"/>
        <end position="78"/>
    </location>
</feature>
<keyword evidence="6" id="KW-0732">Signal</keyword>
<evidence type="ECO:0000256" key="6">
    <source>
        <dbReference type="SAM" id="SignalP"/>
    </source>
</evidence>
<evidence type="ECO:0000256" key="4">
    <source>
        <dbReference type="ARBA" id="ARBA00022821"/>
    </source>
</evidence>
<dbReference type="PANTHER" id="PTHR33830:SF3">
    <property type="entry name" value="DEFENSIN-LIKE PROTEIN 127-RELATED"/>
    <property type="match status" value="1"/>
</dbReference>
<dbReference type="Proteomes" id="UP001293593">
    <property type="component" value="Unassembled WGS sequence"/>
</dbReference>
<dbReference type="EMBL" id="JAWXYG010000005">
    <property type="protein sequence ID" value="KAK4272618.1"/>
    <property type="molecule type" value="Genomic_DNA"/>
</dbReference>
<keyword evidence="5" id="KW-1015">Disulfide bond</keyword>
<dbReference type="InterPro" id="IPR010851">
    <property type="entry name" value="DEFL"/>
</dbReference>